<proteinExistence type="predicted"/>
<dbReference type="InterPro" id="IPR037069">
    <property type="entry name" value="AcylCoA_DH/ox_N_sf"/>
</dbReference>
<dbReference type="GO" id="GO:0016627">
    <property type="term" value="F:oxidoreductase activity, acting on the CH-CH group of donors"/>
    <property type="evidence" value="ECO:0007669"/>
    <property type="project" value="InterPro"/>
</dbReference>
<evidence type="ECO:0000259" key="2">
    <source>
        <dbReference type="Pfam" id="PF08028"/>
    </source>
</evidence>
<dbReference type="KEGG" id="mdx:BTO20_21815"/>
<sequence>MRATRELWMRGVDMTRDVLEGIDEQAEVLRALGPVNEALGRLDDRCADALRRCGVMHLLQPEEFGGVETHPADFADAVYEIARLDGSAGWVAGSVGVPPWIVATAARRPRDEVWEADPGSWIASAYSAAGLLLPVAAGYRLSGEWQFVAGVDHCDWVILGARVVDTADASGDTYVLAPTADLLIVEDSWNGVGLAGAGSKTIAADDIFVPAYRVHRGVADGTAAAQAGLRNPIYHLPFGMVVPLGITAAVIGMADGALAHHGAAGGSDDAVVEQAAAEIRASRLALLDTVSASFHLVLDGPIDAGVRERARRDQVASARRAVRAVDDIVSRSSIDALRRDHPLQRFWRDAHVGLAGVVAASGLMG</sequence>
<dbReference type="AlphaFoldDB" id="A0A1Y0C6U4"/>
<evidence type="ECO:0000313" key="4">
    <source>
        <dbReference type="Proteomes" id="UP000195331"/>
    </source>
</evidence>
<dbReference type="InterPro" id="IPR046373">
    <property type="entry name" value="Acyl-CoA_Oxase/DH_mid-dom_sf"/>
</dbReference>
<feature type="domain" description="Acyl-CoA dehydrogenase C-terminal" evidence="2">
    <location>
        <begin position="274"/>
        <end position="353"/>
    </location>
</feature>
<evidence type="ECO:0000313" key="3">
    <source>
        <dbReference type="EMBL" id="ART70822.1"/>
    </source>
</evidence>
<protein>
    <recommendedName>
        <fullName evidence="2">Acyl-CoA dehydrogenase C-terminal domain-containing protein</fullName>
    </recommendedName>
</protein>
<reference evidence="3 4" key="1">
    <citation type="submission" date="2017-04" db="EMBL/GenBank/DDBJ databases">
        <title>Whole Genome Sequence of 1,4-Dioxane Degrading Bacterium Mycobacterium dioxanotrophicus PH-06.</title>
        <authorList>
            <person name="He Y."/>
        </authorList>
    </citation>
    <scope>NUCLEOTIDE SEQUENCE [LARGE SCALE GENOMIC DNA]</scope>
    <source>
        <strain evidence="3 4">PH-06</strain>
    </source>
</reference>
<dbReference type="SUPFAM" id="SSF56645">
    <property type="entry name" value="Acyl-CoA dehydrogenase NM domain-like"/>
    <property type="match status" value="1"/>
</dbReference>
<dbReference type="Pfam" id="PF08028">
    <property type="entry name" value="Acyl-CoA_dh_2"/>
    <property type="match status" value="1"/>
</dbReference>
<evidence type="ECO:0000256" key="1">
    <source>
        <dbReference type="ARBA" id="ARBA00023002"/>
    </source>
</evidence>
<dbReference type="Proteomes" id="UP000195331">
    <property type="component" value="Chromosome"/>
</dbReference>
<dbReference type="Gene3D" id="1.20.140.10">
    <property type="entry name" value="Butyryl-CoA Dehydrogenase, subunit A, domain 3"/>
    <property type="match status" value="1"/>
</dbReference>
<accession>A0A1Y0C6U4</accession>
<dbReference type="InterPro" id="IPR009100">
    <property type="entry name" value="AcylCoA_DH/oxidase_NM_dom_sf"/>
</dbReference>
<dbReference type="GO" id="GO:0050660">
    <property type="term" value="F:flavin adenine dinucleotide binding"/>
    <property type="evidence" value="ECO:0007669"/>
    <property type="project" value="InterPro"/>
</dbReference>
<organism evidence="3 4">
    <name type="scientific">Mycobacterium dioxanotrophicus</name>
    <dbReference type="NCBI Taxonomy" id="482462"/>
    <lineage>
        <taxon>Bacteria</taxon>
        <taxon>Bacillati</taxon>
        <taxon>Actinomycetota</taxon>
        <taxon>Actinomycetes</taxon>
        <taxon>Mycobacteriales</taxon>
        <taxon>Mycobacteriaceae</taxon>
        <taxon>Mycobacterium</taxon>
    </lineage>
</organism>
<dbReference type="PIRSF" id="PIRSF016578">
    <property type="entry name" value="HsaA"/>
    <property type="match status" value="1"/>
</dbReference>
<keyword evidence="1" id="KW-0560">Oxidoreductase</keyword>
<dbReference type="Gene3D" id="1.10.540.10">
    <property type="entry name" value="Acyl-CoA dehydrogenase/oxidase, N-terminal domain"/>
    <property type="match status" value="1"/>
</dbReference>
<gene>
    <name evidence="3" type="ORF">BTO20_21815</name>
</gene>
<keyword evidence="4" id="KW-1185">Reference proteome</keyword>
<name>A0A1Y0C6U4_9MYCO</name>
<dbReference type="Gene3D" id="2.40.110.10">
    <property type="entry name" value="Butyryl-CoA Dehydrogenase, subunit A, domain 2"/>
    <property type="match status" value="1"/>
</dbReference>
<dbReference type="EMBL" id="CP020809">
    <property type="protein sequence ID" value="ART70822.1"/>
    <property type="molecule type" value="Genomic_DNA"/>
</dbReference>
<dbReference type="InterPro" id="IPR013107">
    <property type="entry name" value="Acyl-CoA_DH_C"/>
</dbReference>